<accession>A2F8L1</accession>
<name>A2F8L1_TRIV3</name>
<reference evidence="2" key="1">
    <citation type="submission" date="2006-10" db="EMBL/GenBank/DDBJ databases">
        <authorList>
            <person name="Amadeo P."/>
            <person name="Zhao Q."/>
            <person name="Wortman J."/>
            <person name="Fraser-Liggett C."/>
            <person name="Carlton J."/>
        </authorList>
    </citation>
    <scope>NUCLEOTIDE SEQUENCE</scope>
    <source>
        <strain evidence="2">G3</strain>
    </source>
</reference>
<evidence type="ECO:0000256" key="1">
    <source>
        <dbReference type="SAM" id="Phobius"/>
    </source>
</evidence>
<gene>
    <name evidence="2" type="ORF">TVAG_057330</name>
</gene>
<dbReference type="VEuPathDB" id="TrichDB:TVAG_057330"/>
<dbReference type="Proteomes" id="UP000001542">
    <property type="component" value="Unassembled WGS sequence"/>
</dbReference>
<dbReference type="OrthoDB" id="10060424at2759"/>
<protein>
    <submittedName>
        <fullName evidence="2">Uncharacterized protein</fullName>
    </submittedName>
</protein>
<dbReference type="VEuPathDB" id="TrichDB:TVAGG3_0084630"/>
<organism evidence="2 3">
    <name type="scientific">Trichomonas vaginalis (strain ATCC PRA-98 / G3)</name>
    <dbReference type="NCBI Taxonomy" id="412133"/>
    <lineage>
        <taxon>Eukaryota</taxon>
        <taxon>Metamonada</taxon>
        <taxon>Parabasalia</taxon>
        <taxon>Trichomonadida</taxon>
        <taxon>Trichomonadidae</taxon>
        <taxon>Trichomonas</taxon>
    </lineage>
</organism>
<keyword evidence="3" id="KW-1185">Reference proteome</keyword>
<keyword evidence="1" id="KW-1133">Transmembrane helix</keyword>
<dbReference type="KEGG" id="tva:4756544"/>
<dbReference type="AlphaFoldDB" id="A2F8L1"/>
<reference evidence="2" key="2">
    <citation type="journal article" date="2007" name="Science">
        <title>Draft genome sequence of the sexually transmitted pathogen Trichomonas vaginalis.</title>
        <authorList>
            <person name="Carlton J.M."/>
            <person name="Hirt R.P."/>
            <person name="Silva J.C."/>
            <person name="Delcher A.L."/>
            <person name="Schatz M."/>
            <person name="Zhao Q."/>
            <person name="Wortman J.R."/>
            <person name="Bidwell S.L."/>
            <person name="Alsmark U.C.M."/>
            <person name="Besteiro S."/>
            <person name="Sicheritz-Ponten T."/>
            <person name="Noel C.J."/>
            <person name="Dacks J.B."/>
            <person name="Foster P.G."/>
            <person name="Simillion C."/>
            <person name="Van de Peer Y."/>
            <person name="Miranda-Saavedra D."/>
            <person name="Barton G.J."/>
            <person name="Westrop G.D."/>
            <person name="Mueller S."/>
            <person name="Dessi D."/>
            <person name="Fiori P.L."/>
            <person name="Ren Q."/>
            <person name="Paulsen I."/>
            <person name="Zhang H."/>
            <person name="Bastida-Corcuera F.D."/>
            <person name="Simoes-Barbosa A."/>
            <person name="Brown M.T."/>
            <person name="Hayes R.D."/>
            <person name="Mukherjee M."/>
            <person name="Okumura C.Y."/>
            <person name="Schneider R."/>
            <person name="Smith A.J."/>
            <person name="Vanacova S."/>
            <person name="Villalvazo M."/>
            <person name="Haas B.J."/>
            <person name="Pertea M."/>
            <person name="Feldblyum T.V."/>
            <person name="Utterback T.R."/>
            <person name="Shu C.L."/>
            <person name="Osoegawa K."/>
            <person name="de Jong P.J."/>
            <person name="Hrdy I."/>
            <person name="Horvathova L."/>
            <person name="Zubacova Z."/>
            <person name="Dolezal P."/>
            <person name="Malik S.B."/>
            <person name="Logsdon J.M. Jr."/>
            <person name="Henze K."/>
            <person name="Gupta A."/>
            <person name="Wang C.C."/>
            <person name="Dunne R.L."/>
            <person name="Upcroft J.A."/>
            <person name="Upcroft P."/>
            <person name="White O."/>
            <person name="Salzberg S.L."/>
            <person name="Tang P."/>
            <person name="Chiu C.-H."/>
            <person name="Lee Y.-S."/>
            <person name="Embley T.M."/>
            <person name="Coombs G.H."/>
            <person name="Mottram J.C."/>
            <person name="Tachezy J."/>
            <person name="Fraser-Liggett C.M."/>
            <person name="Johnson P.J."/>
        </authorList>
    </citation>
    <scope>NUCLEOTIDE SEQUENCE [LARGE SCALE GENOMIC DNA]</scope>
    <source>
        <strain evidence="2">G3</strain>
    </source>
</reference>
<keyword evidence="1" id="KW-0812">Transmembrane</keyword>
<evidence type="ECO:0000313" key="3">
    <source>
        <dbReference type="Proteomes" id="UP000001542"/>
    </source>
</evidence>
<feature type="transmembrane region" description="Helical" evidence="1">
    <location>
        <begin position="199"/>
        <end position="220"/>
    </location>
</feature>
<dbReference type="RefSeq" id="XP_001311673.1">
    <property type="nucleotide sequence ID" value="XM_001311672.1"/>
</dbReference>
<proteinExistence type="predicted"/>
<dbReference type="InParanoid" id="A2F8L1"/>
<keyword evidence="1" id="KW-0472">Membrane</keyword>
<dbReference type="EMBL" id="DS113663">
    <property type="protein sequence ID" value="EAX98743.1"/>
    <property type="molecule type" value="Genomic_DNA"/>
</dbReference>
<sequence length="245" mass="27013">MIHPFLFGLAFYDKESPTNIGHLGRDAKRFQNEFFTIPNKGCKAPHTKKVGGKCVCEPGFPYGNPEVLAGCFRCNEDCPDYSNCSYPGKCRCIPGYSDEETSSCVPKAPELLSIQPEFAQFFSSIALNVTFKTDPGASFPIGYLKFKNQIVKCKGNGVNQYNCSINQVGLPGAFEVSISFDQKSWSKEIVELTVIGFDLANLILGSFLLLVGITIIVGIIRIRKATKRAGITEVPFIQKQIQAFK</sequence>
<evidence type="ECO:0000313" key="2">
    <source>
        <dbReference type="EMBL" id="EAX98743.1"/>
    </source>
</evidence>